<feature type="compositionally biased region" description="Polar residues" evidence="1">
    <location>
        <begin position="541"/>
        <end position="557"/>
    </location>
</feature>
<organism evidence="2 3">
    <name type="scientific">Mycena metata</name>
    <dbReference type="NCBI Taxonomy" id="1033252"/>
    <lineage>
        <taxon>Eukaryota</taxon>
        <taxon>Fungi</taxon>
        <taxon>Dikarya</taxon>
        <taxon>Basidiomycota</taxon>
        <taxon>Agaricomycotina</taxon>
        <taxon>Agaricomycetes</taxon>
        <taxon>Agaricomycetidae</taxon>
        <taxon>Agaricales</taxon>
        <taxon>Marasmiineae</taxon>
        <taxon>Mycenaceae</taxon>
        <taxon>Mycena</taxon>
    </lineage>
</organism>
<feature type="region of interest" description="Disordered" evidence="1">
    <location>
        <begin position="525"/>
        <end position="557"/>
    </location>
</feature>
<accession>A0AAD7J3V6</accession>
<evidence type="ECO:0000313" key="2">
    <source>
        <dbReference type="EMBL" id="KAJ7756553.1"/>
    </source>
</evidence>
<dbReference type="InterPro" id="IPR012337">
    <property type="entry name" value="RNaseH-like_sf"/>
</dbReference>
<name>A0AAD7J3V6_9AGAR</name>
<dbReference type="SUPFAM" id="SSF53098">
    <property type="entry name" value="Ribonuclease H-like"/>
    <property type="match status" value="1"/>
</dbReference>
<keyword evidence="3" id="KW-1185">Reference proteome</keyword>
<feature type="non-terminal residue" evidence="2">
    <location>
        <position position="1"/>
    </location>
</feature>
<protein>
    <submittedName>
        <fullName evidence="2">Ribonuclease H-like domain-containing protein</fullName>
    </submittedName>
</protein>
<comment type="caution">
    <text evidence="2">The sequence shown here is derived from an EMBL/GenBank/DDBJ whole genome shotgun (WGS) entry which is preliminary data.</text>
</comment>
<proteinExistence type="predicted"/>
<evidence type="ECO:0000313" key="3">
    <source>
        <dbReference type="Proteomes" id="UP001215598"/>
    </source>
</evidence>
<evidence type="ECO:0000256" key="1">
    <source>
        <dbReference type="SAM" id="MobiDB-lite"/>
    </source>
</evidence>
<gene>
    <name evidence="2" type="ORF">B0H16DRAFT_1314804</name>
</gene>
<dbReference type="EMBL" id="JARKIB010000046">
    <property type="protein sequence ID" value="KAJ7756553.1"/>
    <property type="molecule type" value="Genomic_DNA"/>
</dbReference>
<dbReference type="AlphaFoldDB" id="A0AAD7J3V6"/>
<sequence>VVNFLCDAAVAPSLVDNKSFRALADHLDPVNEIVVGTTFSTNYIPFEAAKVTVLAVDHLKECDNLTISYDGGTTKGHQSIYTVHVTTPAGESAEREAYLITGDEASGFSHTGQHIKKVLMQVIKQIGPERFAAIGSDSTGNTKWARESVVDEIPTFLIVPDPCHHLSNGVKEITGLDYFIIPITKMREIITHFSHSTNSTTHLKALRVILMINHGLVRIGKTRFGTIYWAGYALLGCLPAIYELIANDIISPDGMAWFKQLRVFQEFELQLKQLVMILEPIARAIKCLEGLAVTVGDVWKFYVAITAVLRDLFAEDILSFPQSLQDDVCSIINRRFDEMINGPSGDLYLSGFYLDPEHVKSPILLQGTANQLVPVVSATTAAAPAASGGTDKDLRDSMPTYPKVGTFLFKVLARELQAGRQAAAFTHHASPDAIMAAFKSQFEAYTRQYPPFSARSAMWLAPIQYWRAMVQLPEASILAFVAIKIFSILPNSMPEERTVSRFTQNDTPDRGNQDASTIVAMTKIFQHNQRKRREEGPSKKSVGSAQSKLSQLTVSKG</sequence>
<dbReference type="Proteomes" id="UP001215598">
    <property type="component" value="Unassembled WGS sequence"/>
</dbReference>
<reference evidence="2" key="1">
    <citation type="submission" date="2023-03" db="EMBL/GenBank/DDBJ databases">
        <title>Massive genome expansion in bonnet fungi (Mycena s.s.) driven by repeated elements and novel gene families across ecological guilds.</title>
        <authorList>
            <consortium name="Lawrence Berkeley National Laboratory"/>
            <person name="Harder C.B."/>
            <person name="Miyauchi S."/>
            <person name="Viragh M."/>
            <person name="Kuo A."/>
            <person name="Thoen E."/>
            <person name="Andreopoulos B."/>
            <person name="Lu D."/>
            <person name="Skrede I."/>
            <person name="Drula E."/>
            <person name="Henrissat B."/>
            <person name="Morin E."/>
            <person name="Kohler A."/>
            <person name="Barry K."/>
            <person name="LaButti K."/>
            <person name="Morin E."/>
            <person name="Salamov A."/>
            <person name="Lipzen A."/>
            <person name="Mereny Z."/>
            <person name="Hegedus B."/>
            <person name="Baldrian P."/>
            <person name="Stursova M."/>
            <person name="Weitz H."/>
            <person name="Taylor A."/>
            <person name="Grigoriev I.V."/>
            <person name="Nagy L.G."/>
            <person name="Martin F."/>
            <person name="Kauserud H."/>
        </authorList>
    </citation>
    <scope>NUCLEOTIDE SEQUENCE</scope>
    <source>
        <strain evidence="2">CBHHK182m</strain>
    </source>
</reference>